<dbReference type="GO" id="GO:0005829">
    <property type="term" value="C:cytosol"/>
    <property type="evidence" value="ECO:0007669"/>
    <property type="project" value="UniProtKB-ARBA"/>
</dbReference>
<dbReference type="Pfam" id="PF08207">
    <property type="entry name" value="EFP_N"/>
    <property type="match status" value="1"/>
</dbReference>
<protein>
    <recommendedName>
        <fullName evidence="6">Translation elongation factor P/YeiP central domain-containing protein</fullName>
    </recommendedName>
</protein>
<dbReference type="InterPro" id="IPR020599">
    <property type="entry name" value="Transl_elong_fac_P/YeiP"/>
</dbReference>
<dbReference type="EMBL" id="VDCV01000001">
    <property type="protein sequence ID" value="KAB5572833.1"/>
    <property type="molecule type" value="Genomic_DNA"/>
</dbReference>
<dbReference type="InterPro" id="IPR008991">
    <property type="entry name" value="Translation_prot_SH3-like_sf"/>
</dbReference>
<dbReference type="InterPro" id="IPR001059">
    <property type="entry name" value="Transl_elong_P/YeiP_cen"/>
</dbReference>
<dbReference type="GO" id="GO:0003746">
    <property type="term" value="F:translation elongation factor activity"/>
    <property type="evidence" value="ECO:0007669"/>
    <property type="project" value="InterPro"/>
</dbReference>
<feature type="domain" description="Elongation factor P C-terminal" evidence="2">
    <location>
        <begin position="183"/>
        <end position="234"/>
    </location>
</feature>
<dbReference type="AlphaFoldDB" id="A0A5N5P186"/>
<dbReference type="SUPFAM" id="SSF50104">
    <property type="entry name" value="Translation proteins SH3-like domain"/>
    <property type="match status" value="1"/>
</dbReference>
<dbReference type="InterPro" id="IPR012340">
    <property type="entry name" value="NA-bd_OB-fold"/>
</dbReference>
<evidence type="ECO:0000313" key="4">
    <source>
        <dbReference type="EMBL" id="KAB5572833.1"/>
    </source>
</evidence>
<dbReference type="SUPFAM" id="SSF50249">
    <property type="entry name" value="Nucleic acid-binding proteins"/>
    <property type="match status" value="2"/>
</dbReference>
<proteinExistence type="inferred from homology"/>
<dbReference type="Pfam" id="PF01132">
    <property type="entry name" value="EFP"/>
    <property type="match status" value="1"/>
</dbReference>
<evidence type="ECO:0000259" key="2">
    <source>
        <dbReference type="SMART" id="SM00841"/>
    </source>
</evidence>
<dbReference type="InterPro" id="IPR015365">
    <property type="entry name" value="Elong-fact-P_C"/>
</dbReference>
<comment type="caution">
    <text evidence="4">The sequence shown here is derived from an EMBL/GenBank/DDBJ whole genome shotgun (WGS) entry which is preliminary data.</text>
</comment>
<dbReference type="PANTHER" id="PTHR30053:SF14">
    <property type="entry name" value="TRANSLATION ELONGATION FACTOR KOW-LIKE DOMAIN-CONTAINING PROTEIN"/>
    <property type="match status" value="1"/>
</dbReference>
<dbReference type="PROSITE" id="PS01275">
    <property type="entry name" value="EFP"/>
    <property type="match status" value="1"/>
</dbReference>
<dbReference type="GO" id="GO:0043043">
    <property type="term" value="P:peptide biosynthetic process"/>
    <property type="evidence" value="ECO:0007669"/>
    <property type="project" value="InterPro"/>
</dbReference>
<evidence type="ECO:0008006" key="6">
    <source>
        <dbReference type="Google" id="ProtNLM"/>
    </source>
</evidence>
<gene>
    <name evidence="4" type="ORF">DKX38_000027</name>
</gene>
<reference evidence="5" key="1">
    <citation type="journal article" date="2019" name="Gigascience">
        <title>De novo genome assembly of the endangered Acer yangbiense, a plant species with extremely small populations endemic to Yunnan Province, China.</title>
        <authorList>
            <person name="Yang J."/>
            <person name="Wariss H.M."/>
            <person name="Tao L."/>
            <person name="Zhang R."/>
            <person name="Yun Q."/>
            <person name="Hollingsworth P."/>
            <person name="Dao Z."/>
            <person name="Luo G."/>
            <person name="Guo H."/>
            <person name="Ma Y."/>
            <person name="Sun W."/>
        </authorList>
    </citation>
    <scope>NUCLEOTIDE SEQUENCE [LARGE SCALE GENOMIC DNA]</scope>
    <source>
        <strain evidence="5">cv. br00</strain>
    </source>
</reference>
<comment type="similarity">
    <text evidence="1">Belongs to the elongation factor P family.</text>
</comment>
<name>A0A5N5P186_9ROSI</name>
<dbReference type="Gene3D" id="2.40.50.140">
    <property type="entry name" value="Nucleic acid-binding proteins"/>
    <property type="match status" value="2"/>
</dbReference>
<dbReference type="SMART" id="SM00841">
    <property type="entry name" value="Elong-fact-P_C"/>
    <property type="match status" value="1"/>
</dbReference>
<evidence type="ECO:0000256" key="1">
    <source>
        <dbReference type="ARBA" id="ARBA00009479"/>
    </source>
</evidence>
<dbReference type="InterPro" id="IPR013185">
    <property type="entry name" value="Transl_elong_KOW-like"/>
</dbReference>
<dbReference type="FunFam" id="2.40.50.140:FF:000004">
    <property type="entry name" value="Elongation factor P"/>
    <property type="match status" value="1"/>
</dbReference>
<dbReference type="InterPro" id="IPR013852">
    <property type="entry name" value="Transl_elong_P/YeiP_CS"/>
</dbReference>
<accession>A0A5N5P186</accession>
<dbReference type="Pfam" id="PF09285">
    <property type="entry name" value="Elong-fact-P_C"/>
    <property type="match status" value="1"/>
</dbReference>
<dbReference type="SMART" id="SM01185">
    <property type="entry name" value="EFP"/>
    <property type="match status" value="1"/>
</dbReference>
<evidence type="ECO:0000313" key="5">
    <source>
        <dbReference type="Proteomes" id="UP000326939"/>
    </source>
</evidence>
<keyword evidence="5" id="KW-1185">Reference proteome</keyword>
<dbReference type="Proteomes" id="UP000326939">
    <property type="component" value="Chromosome 1"/>
</dbReference>
<organism evidence="4 5">
    <name type="scientific">Salix brachista</name>
    <dbReference type="NCBI Taxonomy" id="2182728"/>
    <lineage>
        <taxon>Eukaryota</taxon>
        <taxon>Viridiplantae</taxon>
        <taxon>Streptophyta</taxon>
        <taxon>Embryophyta</taxon>
        <taxon>Tracheophyta</taxon>
        <taxon>Spermatophyta</taxon>
        <taxon>Magnoliopsida</taxon>
        <taxon>eudicotyledons</taxon>
        <taxon>Gunneridae</taxon>
        <taxon>Pentapetalae</taxon>
        <taxon>rosids</taxon>
        <taxon>fabids</taxon>
        <taxon>Malpighiales</taxon>
        <taxon>Salicaceae</taxon>
        <taxon>Saliceae</taxon>
        <taxon>Salix</taxon>
    </lineage>
</organism>
<dbReference type="PANTHER" id="PTHR30053">
    <property type="entry name" value="ELONGATION FACTOR P"/>
    <property type="match status" value="1"/>
</dbReference>
<feature type="domain" description="Translation elongation factor P/YeiP central" evidence="3">
    <location>
        <begin position="139"/>
        <end position="175"/>
    </location>
</feature>
<dbReference type="Gene3D" id="2.30.30.30">
    <property type="match status" value="1"/>
</dbReference>
<dbReference type="InterPro" id="IPR014722">
    <property type="entry name" value="Rib_uL2_dom2"/>
</dbReference>
<sequence length="359" mass="40123">MRALLQLSKRISRALVFSSSSYSSLTSSRTFAALSLFSPDCNGAAITTNGNVYARPWLAIQHRGVKVNAIHLRPGNVIEKSGRIFEVVDAEHKQRGRGGAILTLELRDVDSGNKQTLRFGAEEAVESMFINFKFLTPILEKFEQLEVPLSLFGQAAAYLKEEMKVKMQFFDGRPLSGSIPKQVTCIIKETQDRAATPRYKKAVLDNGLIIQVPTYVEAGEEVVVNTEDGSFVTRCCCIEIRTKTDVTLLTMTALNFFMDGYQAFGVFRYKPLAIFCMVNVEVRFGPVSSKRKPDSWQNLSPFVNGGSAALLIERQFLLLDSAMYYLPSYDKKSAARAIKQLRLLQPQHSRLACDHSLLI</sequence>
<evidence type="ECO:0000259" key="3">
    <source>
        <dbReference type="SMART" id="SM01185"/>
    </source>
</evidence>